<dbReference type="Gene3D" id="3.20.20.60">
    <property type="entry name" value="Phosphoenolpyruvate-binding domains"/>
    <property type="match status" value="1"/>
</dbReference>
<dbReference type="EMBL" id="CP029190">
    <property type="protein sequence ID" value="QES46514.1"/>
    <property type="molecule type" value="Genomic_DNA"/>
</dbReference>
<dbReference type="Pfam" id="PF00391">
    <property type="entry name" value="PEP-utilizers"/>
    <property type="match status" value="1"/>
</dbReference>
<keyword evidence="4" id="KW-0479">Metal-binding</keyword>
<dbReference type="Proteomes" id="UP000325211">
    <property type="component" value="Chromosome"/>
</dbReference>
<dbReference type="RefSeq" id="WP_150205344.1">
    <property type="nucleotide sequence ID" value="NZ_CP029190.1"/>
</dbReference>
<evidence type="ECO:0000256" key="2">
    <source>
        <dbReference type="ARBA" id="ARBA00007837"/>
    </source>
</evidence>
<evidence type="ECO:0000313" key="10">
    <source>
        <dbReference type="Proteomes" id="UP000325211"/>
    </source>
</evidence>
<dbReference type="AlphaFoldDB" id="A0A5P2CUB4"/>
<evidence type="ECO:0000256" key="1">
    <source>
        <dbReference type="ARBA" id="ARBA00001946"/>
    </source>
</evidence>
<dbReference type="SUPFAM" id="SSF51621">
    <property type="entry name" value="Phosphoenolpyruvate/pyruvate domain"/>
    <property type="match status" value="1"/>
</dbReference>
<accession>A0A5P2CUB4</accession>
<evidence type="ECO:0000259" key="8">
    <source>
        <dbReference type="Pfam" id="PF02896"/>
    </source>
</evidence>
<keyword evidence="3" id="KW-0808">Transferase</keyword>
<dbReference type="PANTHER" id="PTHR46244:SF3">
    <property type="entry name" value="PHOSPHOENOLPYRUVATE-PROTEIN PHOSPHOTRANSFERASE"/>
    <property type="match status" value="1"/>
</dbReference>
<evidence type="ECO:0000259" key="7">
    <source>
        <dbReference type="Pfam" id="PF00391"/>
    </source>
</evidence>
<dbReference type="SUPFAM" id="SSF52009">
    <property type="entry name" value="Phosphohistidine domain"/>
    <property type="match status" value="1"/>
</dbReference>
<dbReference type="InterPro" id="IPR015813">
    <property type="entry name" value="Pyrv/PenolPyrv_kinase-like_dom"/>
</dbReference>
<evidence type="ECO:0000256" key="5">
    <source>
        <dbReference type="ARBA" id="ARBA00022777"/>
    </source>
</evidence>
<proteinExistence type="inferred from homology"/>
<comment type="cofactor">
    <cofactor evidence="1">
        <name>Mg(2+)</name>
        <dbReference type="ChEBI" id="CHEBI:18420"/>
    </cofactor>
</comment>
<protein>
    <recommendedName>
        <fullName evidence="11">Phosphoenolpyruvate--protein phosphotransferase</fullName>
    </recommendedName>
</protein>
<gene>
    <name evidence="9" type="ORF">DEJ50_00210</name>
</gene>
<dbReference type="GO" id="GO:0046872">
    <property type="term" value="F:metal ion binding"/>
    <property type="evidence" value="ECO:0007669"/>
    <property type="project" value="UniProtKB-KW"/>
</dbReference>
<evidence type="ECO:0008006" key="11">
    <source>
        <dbReference type="Google" id="ProtNLM"/>
    </source>
</evidence>
<dbReference type="InterPro" id="IPR050499">
    <property type="entry name" value="PEP-utilizing_PTS_enzyme"/>
</dbReference>
<evidence type="ECO:0000256" key="4">
    <source>
        <dbReference type="ARBA" id="ARBA00022723"/>
    </source>
</evidence>
<dbReference type="OrthoDB" id="9765468at2"/>
<dbReference type="InterPro" id="IPR000121">
    <property type="entry name" value="PEP_util_C"/>
</dbReference>
<evidence type="ECO:0000256" key="3">
    <source>
        <dbReference type="ARBA" id="ARBA00022679"/>
    </source>
</evidence>
<reference evidence="9 10" key="1">
    <citation type="submission" date="2018-05" db="EMBL/GenBank/DDBJ databases">
        <title>Streptomyces venezuelae.</title>
        <authorList>
            <person name="Kim W."/>
            <person name="Lee N."/>
            <person name="Cho B.-K."/>
        </authorList>
    </citation>
    <scope>NUCLEOTIDE SEQUENCE [LARGE SCALE GENOMIC DNA]</scope>
    <source>
        <strain evidence="9 10">ATCC 21782</strain>
    </source>
</reference>
<dbReference type="InterPro" id="IPR008279">
    <property type="entry name" value="PEP-util_enz_mobile_dom"/>
</dbReference>
<dbReference type="InterPro" id="IPR040442">
    <property type="entry name" value="Pyrv_kinase-like_dom_sf"/>
</dbReference>
<evidence type="ECO:0000256" key="6">
    <source>
        <dbReference type="ARBA" id="ARBA00022842"/>
    </source>
</evidence>
<dbReference type="Gene3D" id="3.50.30.10">
    <property type="entry name" value="Phosphohistidine domain"/>
    <property type="match status" value="1"/>
</dbReference>
<dbReference type="GO" id="GO:0016301">
    <property type="term" value="F:kinase activity"/>
    <property type="evidence" value="ECO:0007669"/>
    <property type="project" value="UniProtKB-KW"/>
</dbReference>
<dbReference type="PANTHER" id="PTHR46244">
    <property type="entry name" value="PHOSPHOENOLPYRUVATE-PROTEIN PHOSPHOTRANSFERASE"/>
    <property type="match status" value="1"/>
</dbReference>
<name>A0A5P2CUB4_STRVZ</name>
<feature type="domain" description="PEP-utilising enzyme mobile" evidence="7">
    <location>
        <begin position="36"/>
        <end position="105"/>
    </location>
</feature>
<feature type="domain" description="PEP-utilising enzyme C-terminal" evidence="8">
    <location>
        <begin position="197"/>
        <end position="240"/>
    </location>
</feature>
<organism evidence="9 10">
    <name type="scientific">Streptomyces venezuelae</name>
    <dbReference type="NCBI Taxonomy" id="54571"/>
    <lineage>
        <taxon>Bacteria</taxon>
        <taxon>Bacillati</taxon>
        <taxon>Actinomycetota</taxon>
        <taxon>Actinomycetes</taxon>
        <taxon>Kitasatosporales</taxon>
        <taxon>Streptomycetaceae</taxon>
        <taxon>Streptomyces</taxon>
    </lineage>
</organism>
<dbReference type="Pfam" id="PF02896">
    <property type="entry name" value="PEP-utilizers_C"/>
    <property type="match status" value="1"/>
</dbReference>
<sequence>MELFESAAVHRGVSGTRGWVVAPIRGLDAPVPQGRYILVAEDLTPADTAALDLALVAGFCTASGGPTSHTVQVAHGLGIPAVVAASAGILALPPGTVCALDGDGGLLYAGLARADLHAAIRRGHEQAEQNRLRHQAALAGGPTPGGVTLSTTLVKPAQAAELAGSAASGIGLLATELLFLGREHEITDEDAHYLRRPDELLIAQLRALYRAAAAGARLRIMFPMVTTVEEFTRAAVLAQGIRGEM</sequence>
<evidence type="ECO:0000313" key="9">
    <source>
        <dbReference type="EMBL" id="QES46514.1"/>
    </source>
</evidence>
<keyword evidence="6" id="KW-0460">Magnesium</keyword>
<keyword evidence="5" id="KW-0418">Kinase</keyword>
<dbReference type="InterPro" id="IPR036637">
    <property type="entry name" value="Phosphohistidine_dom_sf"/>
</dbReference>
<comment type="similarity">
    <text evidence="2">Belongs to the PEP-utilizing enzyme family.</text>
</comment>